<comment type="caution">
    <text evidence="1">The sequence shown here is derived from an EMBL/GenBank/DDBJ whole genome shotgun (WGS) entry which is preliminary data.</text>
</comment>
<proteinExistence type="predicted"/>
<name>A0ABV0XHB9_9TELE</name>
<keyword evidence="2" id="KW-1185">Reference proteome</keyword>
<evidence type="ECO:0000313" key="2">
    <source>
        <dbReference type="Proteomes" id="UP001469553"/>
    </source>
</evidence>
<sequence>MVSPEDSGYTGSLLKTAGGSGKTVLCIAPIQEELDTQPLPPGSSSFSSMPKAMCHSCHTNYPLQILAFHVENCQPAETNVQEIPDEDLDCTPLSTPHIDGNYQSNSDPRPLEEDVVMVSSNAMILCPICGQTFSQNEVEAHASECSER</sequence>
<evidence type="ECO:0000313" key="1">
    <source>
        <dbReference type="EMBL" id="MEQ2280853.1"/>
    </source>
</evidence>
<protein>
    <submittedName>
        <fullName evidence="1">Uncharacterized protein</fullName>
    </submittedName>
</protein>
<organism evidence="1 2">
    <name type="scientific">Ameca splendens</name>
    <dbReference type="NCBI Taxonomy" id="208324"/>
    <lineage>
        <taxon>Eukaryota</taxon>
        <taxon>Metazoa</taxon>
        <taxon>Chordata</taxon>
        <taxon>Craniata</taxon>
        <taxon>Vertebrata</taxon>
        <taxon>Euteleostomi</taxon>
        <taxon>Actinopterygii</taxon>
        <taxon>Neopterygii</taxon>
        <taxon>Teleostei</taxon>
        <taxon>Neoteleostei</taxon>
        <taxon>Acanthomorphata</taxon>
        <taxon>Ovalentaria</taxon>
        <taxon>Atherinomorphae</taxon>
        <taxon>Cyprinodontiformes</taxon>
        <taxon>Goodeidae</taxon>
        <taxon>Ameca</taxon>
    </lineage>
</organism>
<gene>
    <name evidence="1" type="ORF">AMECASPLE_024288</name>
</gene>
<dbReference type="Proteomes" id="UP001469553">
    <property type="component" value="Unassembled WGS sequence"/>
</dbReference>
<dbReference type="EMBL" id="JAHRIP010002303">
    <property type="protein sequence ID" value="MEQ2280853.1"/>
    <property type="molecule type" value="Genomic_DNA"/>
</dbReference>
<reference evidence="1 2" key="1">
    <citation type="submission" date="2021-06" db="EMBL/GenBank/DDBJ databases">
        <authorList>
            <person name="Palmer J.M."/>
        </authorList>
    </citation>
    <scope>NUCLEOTIDE SEQUENCE [LARGE SCALE GENOMIC DNA]</scope>
    <source>
        <strain evidence="1 2">AS_MEX2019</strain>
        <tissue evidence="1">Muscle</tissue>
    </source>
</reference>
<accession>A0ABV0XHB9</accession>